<dbReference type="Pfam" id="PF00097">
    <property type="entry name" value="zf-C3HC4"/>
    <property type="match status" value="1"/>
</dbReference>
<evidence type="ECO:0000256" key="9">
    <source>
        <dbReference type="ARBA" id="ARBA00023136"/>
    </source>
</evidence>
<feature type="domain" description="RING-type" evidence="13">
    <location>
        <begin position="35"/>
        <end position="76"/>
    </location>
</feature>
<dbReference type="SMART" id="SM00184">
    <property type="entry name" value="RING"/>
    <property type="match status" value="1"/>
</dbReference>
<organism evidence="14 15">
    <name type="scientific">Trapa natans</name>
    <name type="common">Water chestnut</name>
    <dbReference type="NCBI Taxonomy" id="22666"/>
    <lineage>
        <taxon>Eukaryota</taxon>
        <taxon>Viridiplantae</taxon>
        <taxon>Streptophyta</taxon>
        <taxon>Embryophyta</taxon>
        <taxon>Tracheophyta</taxon>
        <taxon>Spermatophyta</taxon>
        <taxon>Magnoliopsida</taxon>
        <taxon>eudicotyledons</taxon>
        <taxon>Gunneridae</taxon>
        <taxon>Pentapetalae</taxon>
        <taxon>rosids</taxon>
        <taxon>malvids</taxon>
        <taxon>Myrtales</taxon>
        <taxon>Lythraceae</taxon>
        <taxon>Trapa</taxon>
    </lineage>
</organism>
<reference evidence="14 15" key="1">
    <citation type="journal article" date="2023" name="Hortic Res">
        <title>Pangenome of water caltrop reveals structural variations and asymmetric subgenome divergence after allopolyploidization.</title>
        <authorList>
            <person name="Zhang X."/>
            <person name="Chen Y."/>
            <person name="Wang L."/>
            <person name="Yuan Y."/>
            <person name="Fang M."/>
            <person name="Shi L."/>
            <person name="Lu R."/>
            <person name="Comes H.P."/>
            <person name="Ma Y."/>
            <person name="Chen Y."/>
            <person name="Huang G."/>
            <person name="Zhou Y."/>
            <person name="Zheng Z."/>
            <person name="Qiu Y."/>
        </authorList>
    </citation>
    <scope>NUCLEOTIDE SEQUENCE [LARGE SCALE GENOMIC DNA]</scope>
    <source>
        <strain evidence="14">F231</strain>
    </source>
</reference>
<evidence type="ECO:0000256" key="5">
    <source>
        <dbReference type="ARBA" id="ARBA00022723"/>
    </source>
</evidence>
<keyword evidence="6 10" id="KW-0863">Zinc-finger</keyword>
<evidence type="ECO:0000256" key="6">
    <source>
        <dbReference type="ARBA" id="ARBA00022771"/>
    </source>
</evidence>
<dbReference type="GO" id="GO:0006511">
    <property type="term" value="P:ubiquitin-dependent protein catabolic process"/>
    <property type="evidence" value="ECO:0007669"/>
    <property type="project" value="UniProtKB-UniRule"/>
</dbReference>
<keyword evidence="8 11" id="KW-0862">Zinc</keyword>
<evidence type="ECO:0000256" key="8">
    <source>
        <dbReference type="ARBA" id="ARBA00022833"/>
    </source>
</evidence>
<accession>A0AAN7QQL3</accession>
<feature type="region of interest" description="Disordered" evidence="12">
    <location>
        <begin position="90"/>
        <end position="123"/>
    </location>
</feature>
<dbReference type="Proteomes" id="UP001346149">
    <property type="component" value="Unassembled WGS sequence"/>
</dbReference>
<keyword evidence="9 11" id="KW-0472">Membrane</keyword>
<dbReference type="SUPFAM" id="SSF57850">
    <property type="entry name" value="RING/U-box"/>
    <property type="match status" value="1"/>
</dbReference>
<dbReference type="GO" id="GO:0005789">
    <property type="term" value="C:endoplasmic reticulum membrane"/>
    <property type="evidence" value="ECO:0007669"/>
    <property type="project" value="UniProtKB-SubCell"/>
</dbReference>
<evidence type="ECO:0000313" key="15">
    <source>
        <dbReference type="Proteomes" id="UP001346149"/>
    </source>
</evidence>
<evidence type="ECO:0000256" key="3">
    <source>
        <dbReference type="ARBA" id="ARBA00004906"/>
    </source>
</evidence>
<dbReference type="GO" id="GO:0008270">
    <property type="term" value="F:zinc ion binding"/>
    <property type="evidence" value="ECO:0007669"/>
    <property type="project" value="UniProtKB-KW"/>
</dbReference>
<evidence type="ECO:0000259" key="13">
    <source>
        <dbReference type="PROSITE" id="PS50089"/>
    </source>
</evidence>
<dbReference type="AlphaFoldDB" id="A0AAN7QQL3"/>
<comment type="function">
    <text evidence="11">E3 ubiquitin-protein ligase.</text>
</comment>
<keyword evidence="11" id="KW-1133">Transmembrane helix</keyword>
<dbReference type="EC" id="2.3.2.27" evidence="11"/>
<evidence type="ECO:0000256" key="10">
    <source>
        <dbReference type="PROSITE-ProRule" id="PRU00175"/>
    </source>
</evidence>
<evidence type="ECO:0000256" key="2">
    <source>
        <dbReference type="ARBA" id="ARBA00004308"/>
    </source>
</evidence>
<dbReference type="CDD" id="cd16745">
    <property type="entry name" value="RING-HC_AtRMA-like"/>
    <property type="match status" value="1"/>
</dbReference>
<proteinExistence type="predicted"/>
<evidence type="ECO:0000313" key="14">
    <source>
        <dbReference type="EMBL" id="KAK4771755.1"/>
    </source>
</evidence>
<dbReference type="InterPro" id="IPR001841">
    <property type="entry name" value="Znf_RING"/>
</dbReference>
<dbReference type="InterPro" id="IPR018957">
    <property type="entry name" value="Znf_C3HC4_RING-type"/>
</dbReference>
<dbReference type="EMBL" id="JAXQNO010000020">
    <property type="protein sequence ID" value="KAK4771755.1"/>
    <property type="molecule type" value="Genomic_DNA"/>
</dbReference>
<dbReference type="PROSITE" id="PS50089">
    <property type="entry name" value="ZF_RING_2"/>
    <property type="match status" value="1"/>
</dbReference>
<comment type="caution">
    <text evidence="14">The sequence shown here is derived from an EMBL/GenBank/DDBJ whole genome shotgun (WGS) entry which is preliminary data.</text>
</comment>
<name>A0AAN7QQL3_TRANT</name>
<keyword evidence="5 11" id="KW-0479">Metal-binding</keyword>
<dbReference type="PANTHER" id="PTHR12313">
    <property type="entry name" value="E3 UBIQUITIN-PROTEIN LIGASE RNF5-RELATED"/>
    <property type="match status" value="1"/>
</dbReference>
<keyword evidence="11" id="KW-0256">Endoplasmic reticulum</keyword>
<dbReference type="InterPro" id="IPR013083">
    <property type="entry name" value="Znf_RING/FYVE/PHD"/>
</dbReference>
<keyword evidence="4 11" id="KW-0808">Transferase</keyword>
<evidence type="ECO:0000256" key="1">
    <source>
        <dbReference type="ARBA" id="ARBA00000900"/>
    </source>
</evidence>
<comment type="catalytic activity">
    <reaction evidence="1 11">
        <text>S-ubiquitinyl-[E2 ubiquitin-conjugating enzyme]-L-cysteine + [acceptor protein]-L-lysine = [E2 ubiquitin-conjugating enzyme]-L-cysteine + N(6)-ubiquitinyl-[acceptor protein]-L-lysine.</text>
        <dbReference type="EC" id="2.3.2.27"/>
    </reaction>
</comment>
<keyword evidence="7 11" id="KW-0833">Ubl conjugation pathway</keyword>
<sequence length="261" mass="28511">MDGGLRDSVSHGTPASSSYLGGGAVATNEAGDFECNICFELAQDPVVTLCGHLYCWPCLYRWLCHHSQCHECPVCKALIEEEKLVPLYGRGKSSADPRSKSYPGIDIPNRPSGQRPETAGLHPPHEDNPFANYSFGFMGGFMPMATTRFGNFTLSTTFGGFFPALFNMHFQGFQDATVYGTTSGYPYGFNAFHGGHAHGFPQPPTRGEQADNMLKNLFVVIGISVVVALICCVELCSFPSLNASYYTSNKMLHVVGYDYLK</sequence>
<protein>
    <recommendedName>
        <fullName evidence="11">E3 ubiquitin-protein ligase RMA</fullName>
        <ecNumber evidence="11">2.3.2.27</ecNumber>
    </recommendedName>
    <alternativeName>
        <fullName evidence="11">Protein RING membrane-anchor</fullName>
    </alternativeName>
    <alternativeName>
        <fullName evidence="11">RING-type E3 ubiquitin transferase RMA</fullName>
    </alternativeName>
</protein>
<evidence type="ECO:0000256" key="4">
    <source>
        <dbReference type="ARBA" id="ARBA00022679"/>
    </source>
</evidence>
<feature type="transmembrane region" description="Helical" evidence="11">
    <location>
        <begin position="217"/>
        <end position="241"/>
    </location>
</feature>
<comment type="domain">
    <text evidence="11">The RING-type zinc finger domain is responsible for E3 ligase activity.</text>
</comment>
<comment type="pathway">
    <text evidence="3 11">Protein modification; protein ubiquitination.</text>
</comment>
<gene>
    <name evidence="14" type="ORF">SAY86_013530</name>
</gene>
<keyword evidence="11" id="KW-0812">Transmembrane</keyword>
<evidence type="ECO:0000256" key="12">
    <source>
        <dbReference type="SAM" id="MobiDB-lite"/>
    </source>
</evidence>
<dbReference type="InterPro" id="IPR045103">
    <property type="entry name" value="RNF5/RNF185-like"/>
</dbReference>
<keyword evidence="15" id="KW-1185">Reference proteome</keyword>
<dbReference type="PROSITE" id="PS00518">
    <property type="entry name" value="ZF_RING_1"/>
    <property type="match status" value="1"/>
</dbReference>
<evidence type="ECO:0000256" key="11">
    <source>
        <dbReference type="RuleBase" id="RU369090"/>
    </source>
</evidence>
<evidence type="ECO:0000256" key="7">
    <source>
        <dbReference type="ARBA" id="ARBA00022786"/>
    </source>
</evidence>
<comment type="subcellular location">
    <subcellularLocation>
        <location evidence="2">Endomembrane system</location>
    </subcellularLocation>
    <subcellularLocation>
        <location evidence="11">Endoplasmic reticulum membrane</location>
        <topology evidence="11">Single-pass type IV membrane protein</topology>
    </subcellularLocation>
</comment>
<dbReference type="Gene3D" id="3.30.40.10">
    <property type="entry name" value="Zinc/RING finger domain, C3HC4 (zinc finger)"/>
    <property type="match status" value="1"/>
</dbReference>
<dbReference type="GO" id="GO:0061630">
    <property type="term" value="F:ubiquitin protein ligase activity"/>
    <property type="evidence" value="ECO:0007669"/>
    <property type="project" value="UniProtKB-UniRule"/>
</dbReference>
<dbReference type="InterPro" id="IPR017907">
    <property type="entry name" value="Znf_RING_CS"/>
</dbReference>